<comment type="caution">
    <text evidence="7">The sequence shown here is derived from an EMBL/GenBank/DDBJ whole genome shotgun (WGS) entry which is preliminary data.</text>
</comment>
<dbReference type="PROSITE" id="PS51762">
    <property type="entry name" value="GH16_2"/>
    <property type="match status" value="1"/>
</dbReference>
<dbReference type="InterPro" id="IPR050546">
    <property type="entry name" value="Glycosyl_Hydrlase_16"/>
</dbReference>
<dbReference type="GO" id="GO:0004553">
    <property type="term" value="F:hydrolase activity, hydrolyzing O-glycosyl compounds"/>
    <property type="evidence" value="ECO:0007669"/>
    <property type="project" value="InterPro"/>
</dbReference>
<gene>
    <name evidence="7" type="ORF">CTheo_2679</name>
</gene>
<keyword evidence="8" id="KW-1185">Reference proteome</keyword>
<dbReference type="Pfam" id="PF26113">
    <property type="entry name" value="GH16_XgeA"/>
    <property type="match status" value="1"/>
</dbReference>
<dbReference type="EMBL" id="SSOP01000029">
    <property type="protein sequence ID" value="KAB5593827.1"/>
    <property type="molecule type" value="Genomic_DNA"/>
</dbReference>
<feature type="compositionally biased region" description="Low complexity" evidence="4">
    <location>
        <begin position="76"/>
        <end position="195"/>
    </location>
</feature>
<accession>A0A5N5QRH1</accession>
<dbReference type="FunFam" id="2.60.120.200:FF:000114">
    <property type="entry name" value="Probable endo-1,3(4)-beta-glucanase NFIA_089530"/>
    <property type="match status" value="1"/>
</dbReference>
<evidence type="ECO:0000313" key="7">
    <source>
        <dbReference type="EMBL" id="KAB5593827.1"/>
    </source>
</evidence>
<evidence type="ECO:0000256" key="2">
    <source>
        <dbReference type="ARBA" id="ARBA00022801"/>
    </source>
</evidence>
<dbReference type="InterPro" id="IPR000757">
    <property type="entry name" value="Beta-glucanase-like"/>
</dbReference>
<dbReference type="GO" id="GO:0009251">
    <property type="term" value="P:glucan catabolic process"/>
    <property type="evidence" value="ECO:0007669"/>
    <property type="project" value="TreeGrafter"/>
</dbReference>
<evidence type="ECO:0000256" key="5">
    <source>
        <dbReference type="SAM" id="SignalP"/>
    </source>
</evidence>
<name>A0A5N5QRH1_9AGAM</name>
<feature type="domain" description="GH16" evidence="6">
    <location>
        <begin position="184"/>
        <end position="453"/>
    </location>
</feature>
<dbReference type="Gene3D" id="2.60.120.200">
    <property type="match status" value="1"/>
</dbReference>
<keyword evidence="5" id="KW-0732">Signal</keyword>
<sequence length="495" mass="52262">MKPITLLALAGISAAQLPSFSDSLNLVDSFMRDLEISFHGLIGTRPPRSLYRRGGKLGKRCIRRPSNNHPRPGGNSTSTYSSSSSSHSTSTRGGSTRTSSTSSTTSSVYSTASPAHSTASFTSSTTSSTFSSSTSTTTSTTSTTSSILSTTSPTPPTTVLIPTSTSTPGPTTTSSTRTSTSTSTSTQAAPTPSSTWKLSTTIAGDNFFDAWTFWSYGDPTNGAVDYQTREGSQSAGLISVNSDGHAIMRVETTPQVSGNRKSVRVHSNVVLNGGLVILDAVHMPYGCGTWPAFWSNGPNWPNNGEIDIIEGVNGYTTNQASLHTKSGCSIPEQYGSSGTLAASRNCAAEETGNQGCGQLGTQSNSYGKAFNDNGGGIYAMKWDTSGISVFFFPRNLIPSDITSGAPQPSNWGTPVGNWPAQNCDPFQFLKDHILIFDTTLCGDWAGNAWHSSGIAGQTQTCAQSTGYDNCLDYIRNQGGAFQDAYWEVKSINIYT</sequence>
<evidence type="ECO:0000313" key="8">
    <source>
        <dbReference type="Proteomes" id="UP000383932"/>
    </source>
</evidence>
<feature type="signal peptide" evidence="5">
    <location>
        <begin position="1"/>
        <end position="15"/>
    </location>
</feature>
<evidence type="ECO:0000259" key="6">
    <source>
        <dbReference type="PROSITE" id="PS51762"/>
    </source>
</evidence>
<comment type="similarity">
    <text evidence="1">Belongs to the glycosyl hydrolase 16 family.</text>
</comment>
<protein>
    <submittedName>
        <fullName evidence="7">Glycosidase C21B10,07</fullName>
    </submittedName>
</protein>
<proteinExistence type="inferred from homology"/>
<keyword evidence="3 7" id="KW-0326">Glycosidase</keyword>
<dbReference type="SUPFAM" id="SSF49899">
    <property type="entry name" value="Concanavalin A-like lectins/glucanases"/>
    <property type="match status" value="1"/>
</dbReference>
<organism evidence="7 8">
    <name type="scientific">Ceratobasidium theobromae</name>
    <dbReference type="NCBI Taxonomy" id="1582974"/>
    <lineage>
        <taxon>Eukaryota</taxon>
        <taxon>Fungi</taxon>
        <taxon>Dikarya</taxon>
        <taxon>Basidiomycota</taxon>
        <taxon>Agaricomycotina</taxon>
        <taxon>Agaricomycetes</taxon>
        <taxon>Cantharellales</taxon>
        <taxon>Ceratobasidiaceae</taxon>
        <taxon>Ceratobasidium</taxon>
    </lineage>
</organism>
<dbReference type="Proteomes" id="UP000383932">
    <property type="component" value="Unassembled WGS sequence"/>
</dbReference>
<feature type="chain" id="PRO_5024350097" evidence="5">
    <location>
        <begin position="16"/>
        <end position="495"/>
    </location>
</feature>
<dbReference type="CDD" id="cd02181">
    <property type="entry name" value="GH16_fungal_Lam16A_glucanase"/>
    <property type="match status" value="1"/>
</dbReference>
<feature type="region of interest" description="Disordered" evidence="4">
    <location>
        <begin position="42"/>
        <end position="196"/>
    </location>
</feature>
<evidence type="ECO:0000256" key="4">
    <source>
        <dbReference type="SAM" id="MobiDB-lite"/>
    </source>
</evidence>
<dbReference type="InterPro" id="IPR013320">
    <property type="entry name" value="ConA-like_dom_sf"/>
</dbReference>
<reference evidence="7 8" key="1">
    <citation type="journal article" date="2019" name="Fungal Biol. Biotechnol.">
        <title>Draft genome sequence of fastidious pathogen Ceratobasidium theobromae, which causes vascular-streak dieback in Theobroma cacao.</title>
        <authorList>
            <person name="Ali S.S."/>
            <person name="Asman A."/>
            <person name="Shao J."/>
            <person name="Firmansyah A.P."/>
            <person name="Susilo A.W."/>
            <person name="Rosmana A."/>
            <person name="McMahon P."/>
            <person name="Junaid M."/>
            <person name="Guest D."/>
            <person name="Kheng T.Y."/>
            <person name="Meinhardt L.W."/>
            <person name="Bailey B.A."/>
        </authorList>
    </citation>
    <scope>NUCLEOTIDE SEQUENCE [LARGE SCALE GENOMIC DNA]</scope>
    <source>
        <strain evidence="7 8">CT2</strain>
    </source>
</reference>
<dbReference type="PANTHER" id="PTHR10963:SF24">
    <property type="entry name" value="GLYCOSIDASE C21B10.07-RELATED"/>
    <property type="match status" value="1"/>
</dbReference>
<feature type="compositionally biased region" description="Basic residues" evidence="4">
    <location>
        <begin position="50"/>
        <end position="63"/>
    </location>
</feature>
<evidence type="ECO:0000256" key="1">
    <source>
        <dbReference type="ARBA" id="ARBA00006865"/>
    </source>
</evidence>
<dbReference type="AlphaFoldDB" id="A0A5N5QRH1"/>
<dbReference type="OrthoDB" id="192832at2759"/>
<evidence type="ECO:0000256" key="3">
    <source>
        <dbReference type="ARBA" id="ARBA00023295"/>
    </source>
</evidence>
<keyword evidence="2" id="KW-0378">Hydrolase</keyword>
<dbReference type="PANTHER" id="PTHR10963">
    <property type="entry name" value="GLYCOSYL HYDROLASE-RELATED"/>
    <property type="match status" value="1"/>
</dbReference>